<accession>A0A1V9YUH0</accession>
<name>A0A1V9YUH0_9STRA</name>
<feature type="compositionally biased region" description="Basic and acidic residues" evidence="9">
    <location>
        <begin position="212"/>
        <end position="222"/>
    </location>
</feature>
<dbReference type="GO" id="GO:0016020">
    <property type="term" value="C:membrane"/>
    <property type="evidence" value="ECO:0007669"/>
    <property type="project" value="UniProtKB-SubCell"/>
</dbReference>
<dbReference type="GO" id="GO:0016746">
    <property type="term" value="F:acyltransferase activity"/>
    <property type="evidence" value="ECO:0007669"/>
    <property type="project" value="UniProtKB-KW"/>
</dbReference>
<dbReference type="OrthoDB" id="272512at2759"/>
<keyword evidence="12" id="KW-1185">Reference proteome</keyword>
<evidence type="ECO:0000256" key="2">
    <source>
        <dbReference type="ARBA" id="ARBA00008655"/>
    </source>
</evidence>
<feature type="non-terminal residue" evidence="11">
    <location>
        <position position="1"/>
    </location>
</feature>
<dbReference type="PANTHER" id="PTHR23063">
    <property type="entry name" value="PHOSPHOLIPID ACYLTRANSFERASE"/>
    <property type="match status" value="1"/>
</dbReference>
<sequence length="222" mass="24649">PPVLARVGAGDIIVCNHSSVFDVLYFAFRYSPTFAFPCDKDSSKGLVQTFTLFGAFLQAMSPPLSQLPSPIKLSDAARRSSGPIVLFAEGTRSNGKAVLPFLVSLDDLSKESRIHIVAIKYEYKNISPTHTCGSSIWHLGKLFSHVYHTIKVTTLPAEYVKDTSAVRMLLASMLRTKTIDVSTVDFISFNKYWQHVNSGGREPASNFTTRKAPHEHAQWKKD</sequence>
<dbReference type="PANTHER" id="PTHR23063:SF60">
    <property type="entry name" value="LYSOPHOSPHATIDIC ACID:OLEOYL-COA ACYLTRANSFERASE 1"/>
    <property type="match status" value="1"/>
</dbReference>
<comment type="similarity">
    <text evidence="2">Belongs to the 1-acyl-sn-glycerol-3-phosphate acyltransferase family.</text>
</comment>
<proteinExistence type="inferred from homology"/>
<keyword evidence="3" id="KW-0808">Transferase</keyword>
<evidence type="ECO:0000313" key="12">
    <source>
        <dbReference type="Proteomes" id="UP000243217"/>
    </source>
</evidence>
<dbReference type="AlphaFoldDB" id="A0A1V9YUH0"/>
<keyword evidence="4" id="KW-0812">Transmembrane</keyword>
<comment type="subcellular location">
    <subcellularLocation>
        <location evidence="1">Membrane</location>
    </subcellularLocation>
</comment>
<evidence type="ECO:0000259" key="10">
    <source>
        <dbReference type="SMART" id="SM00563"/>
    </source>
</evidence>
<keyword evidence="6" id="KW-0443">Lipid metabolism</keyword>
<evidence type="ECO:0000313" key="11">
    <source>
        <dbReference type="EMBL" id="OQR89337.1"/>
    </source>
</evidence>
<dbReference type="Pfam" id="PF01553">
    <property type="entry name" value="Acyltransferase"/>
    <property type="match status" value="1"/>
</dbReference>
<organism evidence="11 12">
    <name type="scientific">Thraustotheca clavata</name>
    <dbReference type="NCBI Taxonomy" id="74557"/>
    <lineage>
        <taxon>Eukaryota</taxon>
        <taxon>Sar</taxon>
        <taxon>Stramenopiles</taxon>
        <taxon>Oomycota</taxon>
        <taxon>Saprolegniomycetes</taxon>
        <taxon>Saprolegniales</taxon>
        <taxon>Achlyaceae</taxon>
        <taxon>Thraustotheca</taxon>
    </lineage>
</organism>
<evidence type="ECO:0000256" key="6">
    <source>
        <dbReference type="ARBA" id="ARBA00023098"/>
    </source>
</evidence>
<evidence type="ECO:0000256" key="7">
    <source>
        <dbReference type="ARBA" id="ARBA00023136"/>
    </source>
</evidence>
<dbReference type="SMART" id="SM00563">
    <property type="entry name" value="PlsC"/>
    <property type="match status" value="1"/>
</dbReference>
<dbReference type="EMBL" id="JNBS01002771">
    <property type="protein sequence ID" value="OQR89337.1"/>
    <property type="molecule type" value="Genomic_DNA"/>
</dbReference>
<dbReference type="Proteomes" id="UP000243217">
    <property type="component" value="Unassembled WGS sequence"/>
</dbReference>
<dbReference type="GO" id="GO:0006629">
    <property type="term" value="P:lipid metabolic process"/>
    <property type="evidence" value="ECO:0007669"/>
    <property type="project" value="UniProtKB-KW"/>
</dbReference>
<dbReference type="InterPro" id="IPR002123">
    <property type="entry name" value="Plipid/glycerol_acylTrfase"/>
</dbReference>
<comment type="caution">
    <text evidence="11">The sequence shown here is derived from an EMBL/GenBank/DDBJ whole genome shotgun (WGS) entry which is preliminary data.</text>
</comment>
<evidence type="ECO:0000256" key="5">
    <source>
        <dbReference type="ARBA" id="ARBA00022989"/>
    </source>
</evidence>
<feature type="domain" description="Phospholipid/glycerol acyltransferase" evidence="10">
    <location>
        <begin position="11"/>
        <end position="124"/>
    </location>
</feature>
<dbReference type="SUPFAM" id="SSF69593">
    <property type="entry name" value="Glycerol-3-phosphate (1)-acyltransferase"/>
    <property type="match status" value="1"/>
</dbReference>
<protein>
    <recommendedName>
        <fullName evidence="10">Phospholipid/glycerol acyltransferase domain-containing protein</fullName>
    </recommendedName>
</protein>
<dbReference type="STRING" id="74557.A0A1V9YUH0"/>
<evidence type="ECO:0000256" key="8">
    <source>
        <dbReference type="ARBA" id="ARBA00023315"/>
    </source>
</evidence>
<keyword evidence="5" id="KW-1133">Transmembrane helix</keyword>
<keyword evidence="7" id="KW-0472">Membrane</keyword>
<reference evidence="11 12" key="1">
    <citation type="journal article" date="2014" name="Genome Biol. Evol.">
        <title>The secreted proteins of Achlya hypogyna and Thraustotheca clavata identify the ancestral oomycete secretome and reveal gene acquisitions by horizontal gene transfer.</title>
        <authorList>
            <person name="Misner I."/>
            <person name="Blouin N."/>
            <person name="Leonard G."/>
            <person name="Richards T.A."/>
            <person name="Lane C.E."/>
        </authorList>
    </citation>
    <scope>NUCLEOTIDE SEQUENCE [LARGE SCALE GENOMIC DNA]</scope>
    <source>
        <strain evidence="11 12">ATCC 34112</strain>
    </source>
</reference>
<evidence type="ECO:0000256" key="9">
    <source>
        <dbReference type="SAM" id="MobiDB-lite"/>
    </source>
</evidence>
<evidence type="ECO:0000256" key="4">
    <source>
        <dbReference type="ARBA" id="ARBA00022692"/>
    </source>
</evidence>
<evidence type="ECO:0000256" key="1">
    <source>
        <dbReference type="ARBA" id="ARBA00004370"/>
    </source>
</evidence>
<gene>
    <name evidence="11" type="ORF">THRCLA_09788</name>
</gene>
<keyword evidence="8" id="KW-0012">Acyltransferase</keyword>
<feature type="region of interest" description="Disordered" evidence="9">
    <location>
        <begin position="200"/>
        <end position="222"/>
    </location>
</feature>
<evidence type="ECO:0000256" key="3">
    <source>
        <dbReference type="ARBA" id="ARBA00022679"/>
    </source>
</evidence>